<evidence type="ECO:0000313" key="1">
    <source>
        <dbReference type="EMBL" id="TCS93939.1"/>
    </source>
</evidence>
<keyword evidence="2" id="KW-1185">Reference proteome</keyword>
<accession>A0A4R3L362</accession>
<evidence type="ECO:0000313" key="2">
    <source>
        <dbReference type="Proteomes" id="UP000294937"/>
    </source>
</evidence>
<gene>
    <name evidence="1" type="ORF">EDD58_105150</name>
</gene>
<organism evidence="1 2">
    <name type="scientific">Hazenella coriacea</name>
    <dbReference type="NCBI Taxonomy" id="1179467"/>
    <lineage>
        <taxon>Bacteria</taxon>
        <taxon>Bacillati</taxon>
        <taxon>Bacillota</taxon>
        <taxon>Bacilli</taxon>
        <taxon>Bacillales</taxon>
        <taxon>Thermoactinomycetaceae</taxon>
        <taxon>Hazenella</taxon>
    </lineage>
</organism>
<name>A0A4R3L362_9BACL</name>
<reference evidence="1 2" key="1">
    <citation type="submission" date="2019-03" db="EMBL/GenBank/DDBJ databases">
        <title>Genomic Encyclopedia of Type Strains, Phase IV (KMG-IV): sequencing the most valuable type-strain genomes for metagenomic binning, comparative biology and taxonomic classification.</title>
        <authorList>
            <person name="Goeker M."/>
        </authorList>
    </citation>
    <scope>NUCLEOTIDE SEQUENCE [LARGE SCALE GENOMIC DNA]</scope>
    <source>
        <strain evidence="1 2">DSM 45707</strain>
    </source>
</reference>
<protein>
    <submittedName>
        <fullName evidence="1">Uncharacterized protein</fullName>
    </submittedName>
</protein>
<dbReference type="Proteomes" id="UP000294937">
    <property type="component" value="Unassembled WGS sequence"/>
</dbReference>
<proteinExistence type="predicted"/>
<dbReference type="EMBL" id="SMAG01000005">
    <property type="protein sequence ID" value="TCS93939.1"/>
    <property type="molecule type" value="Genomic_DNA"/>
</dbReference>
<dbReference type="AlphaFoldDB" id="A0A4R3L362"/>
<comment type="caution">
    <text evidence="1">The sequence shown here is derived from an EMBL/GenBank/DDBJ whole genome shotgun (WGS) entry which is preliminary data.</text>
</comment>
<sequence length="62" mass="7133">MDIQVIYVNWNGERAACVIKIQKTQGLFLFMGISSAKTQIYNVNIGKSPLIYRHSHAIYFEI</sequence>